<feature type="compositionally biased region" description="Basic and acidic residues" evidence="1">
    <location>
        <begin position="850"/>
        <end position="859"/>
    </location>
</feature>
<dbReference type="PANTHER" id="PTHR35707">
    <property type="entry name" value="OS06G0608100 PROTEIN"/>
    <property type="match status" value="1"/>
</dbReference>
<feature type="region of interest" description="Disordered" evidence="1">
    <location>
        <begin position="48"/>
        <end position="127"/>
    </location>
</feature>
<evidence type="ECO:0000313" key="4">
    <source>
        <dbReference type="Proteomes" id="UP000231279"/>
    </source>
</evidence>
<evidence type="ECO:0000256" key="1">
    <source>
        <dbReference type="SAM" id="MobiDB-lite"/>
    </source>
</evidence>
<feature type="compositionally biased region" description="Acidic residues" evidence="1">
    <location>
        <begin position="87"/>
        <end position="99"/>
    </location>
</feature>
<gene>
    <name evidence="3" type="ORF">CDL12_15883</name>
</gene>
<dbReference type="Proteomes" id="UP000231279">
    <property type="component" value="Unassembled WGS sequence"/>
</dbReference>
<feature type="domain" description="Knl1 C-terminal RWD" evidence="2">
    <location>
        <begin position="1032"/>
        <end position="1184"/>
    </location>
</feature>
<organism evidence="3 4">
    <name type="scientific">Handroanthus impetiginosus</name>
    <dbReference type="NCBI Taxonomy" id="429701"/>
    <lineage>
        <taxon>Eukaryota</taxon>
        <taxon>Viridiplantae</taxon>
        <taxon>Streptophyta</taxon>
        <taxon>Embryophyta</taxon>
        <taxon>Tracheophyta</taxon>
        <taxon>Spermatophyta</taxon>
        <taxon>Magnoliopsida</taxon>
        <taxon>eudicotyledons</taxon>
        <taxon>Gunneridae</taxon>
        <taxon>Pentapetalae</taxon>
        <taxon>asterids</taxon>
        <taxon>lamiids</taxon>
        <taxon>Lamiales</taxon>
        <taxon>Bignoniaceae</taxon>
        <taxon>Crescentiina</taxon>
        <taxon>Tabebuia alliance</taxon>
        <taxon>Handroanthus</taxon>
    </lineage>
</organism>
<dbReference type="STRING" id="429701.A0A2G9H1W2"/>
<keyword evidence="4" id="KW-1185">Reference proteome</keyword>
<dbReference type="EMBL" id="NKXS01002925">
    <property type="protein sequence ID" value="PIN11514.1"/>
    <property type="molecule type" value="Genomic_DNA"/>
</dbReference>
<evidence type="ECO:0000259" key="2">
    <source>
        <dbReference type="Pfam" id="PF18210"/>
    </source>
</evidence>
<dbReference type="OrthoDB" id="1929367at2759"/>
<sequence length="1300" mass="144569">MDFKEELNATGHHHNAVAENSDTMALQKKRARRVSFAEMTSVHFFDRDEEYNETPLTENAKIGDDSDGEMGFGGQSERDKESRGEDDGNDNDDDDEDEMEMRRSFLRPVGSPSPGGSTFGSASSNDEDNFFGPVSANFIRPGRLSDSGASDDNHDVTMDSTAFSMHYRSLARSESGVDLKTPTGGQLFLEEKTSTNPDIGSSMIFTLGKKPIPRSLPGTEVSGCHSSNDMSLVGENPNKYDYEKLSPGLDALLEESRKNLLSFGVSDDIITSVSPKRKEGEVLRLIDHRDNLVNSSDYLKNGRGLINSHDVLKGNESAARSEFREAHDPEGTFPSDLSLSPEKVSPSTEGAAASNRDDSKPNRSPYESKDESESPLVESTSSPVKRQQILLAIASPSKHLAVASPLPEKRGSLLRNDSVNRQETETSIQRSISKLELLEKSAFSSTFSARVDNSIIKSLASLKSPNFDSFLGKSSHISRISFVEDSVNEEKLAGAHKSKETSYVFSMGHTGAETLNHISGENHLEEHLGQLMGGKSSAELSSRNFPTEQLKYRATAASPSKITWSGNNLMRDLFTFKQSNEDALTTETKSLLAEITSGNGGKAVFTPKFVSSPGRLLEKKLSASPCLYSSQSKDLLLRSQLNQISELDKCQDSTSERNLADVNLSSPTAKSDVTKGMKRELRSPFVEVNHSRNLIELKAADRGEFDFYNTKGIFETIDKFITPSKENESEVMHSKILDVGNQTSKDISRAEDNLDGEGLRAISHGSASPSARRNLDEPKFQKNLVEFPKASSPRKELENKQSSRIKSTITTQMSGRLEHFSATKRNLELFLRDTQHRTEMAGVHRSPKLQKRENRDPEMPLHANESRTTLSGHERKTWTDTCSKFSEDIEFLISGSADKLNRMMIDALEAMLFRQQRSKIYEMLRLGAMPQNTVVIHDLQFENLAETNSLLHHLVFEKAKLQLKHVKREKLLKRLQLLSSRMQESQMLRANMSSRPLGRCTTDLLVDAVDDQSLSVNLMKGHKVCPENLTAMRQASEALDRKILNLMRSFHASCKMKAEPSCGETIALVNERLIKRASCRFIHQDMQMWVVHSKASVNGQHSLVLNYLDLIIQSIKIIVGPTSSATILFKLNEANIIKNFTNMDACVAFAYVFNAETARKYIGAKTLVQETQVTSSLLGTLLDVVEEVQLAQIEFQNLTQSSFSLRSVDRLDLILCFFNFNSGRKVILTLDMSCLKRGVYPSEILPVELASPVDTQKSSLSGPLFDEIRNALKGVGTGYTRILRLCRCVSQVVQEHRKTT</sequence>
<feature type="region of interest" description="Disordered" evidence="1">
    <location>
        <begin position="841"/>
        <end position="875"/>
    </location>
</feature>
<dbReference type="Pfam" id="PF18210">
    <property type="entry name" value="Knl1_RWD_C"/>
    <property type="match status" value="1"/>
</dbReference>
<feature type="compositionally biased region" description="Basic and acidic residues" evidence="1">
    <location>
        <begin position="355"/>
        <end position="372"/>
    </location>
</feature>
<feature type="region of interest" description="Disordered" evidence="1">
    <location>
        <begin position="316"/>
        <end position="382"/>
    </location>
</feature>
<accession>A0A2G9H1W2</accession>
<feature type="region of interest" description="Disordered" evidence="1">
    <location>
        <begin position="1"/>
        <end position="24"/>
    </location>
</feature>
<dbReference type="InterPro" id="IPR040850">
    <property type="entry name" value="Knl1_RWD_C"/>
</dbReference>
<reference evidence="4" key="1">
    <citation type="journal article" date="2018" name="Gigascience">
        <title>Genome assembly of the Pink Ipe (Handroanthus impetiginosus, Bignoniaceae), a highly valued, ecologically keystone Neotropical timber forest tree.</title>
        <authorList>
            <person name="Silva-Junior O.B."/>
            <person name="Grattapaglia D."/>
            <person name="Novaes E."/>
            <person name="Collevatti R.G."/>
        </authorList>
    </citation>
    <scope>NUCLEOTIDE SEQUENCE [LARGE SCALE GENOMIC DNA]</scope>
    <source>
        <strain evidence="4">cv. UFG-1</strain>
    </source>
</reference>
<protein>
    <recommendedName>
        <fullName evidence="2">Knl1 C-terminal RWD domain-containing protein</fullName>
    </recommendedName>
</protein>
<feature type="compositionally biased region" description="Low complexity" evidence="1">
    <location>
        <begin position="108"/>
        <end position="124"/>
    </location>
</feature>
<comment type="caution">
    <text evidence="3">The sequence shown here is derived from an EMBL/GenBank/DDBJ whole genome shotgun (WGS) entry which is preliminary data.</text>
</comment>
<feature type="compositionally biased region" description="Basic and acidic residues" evidence="1">
    <location>
        <begin position="319"/>
        <end position="330"/>
    </location>
</feature>
<dbReference type="PANTHER" id="PTHR35707:SF1">
    <property type="entry name" value="SPC7 KINETOCHORE PROTEIN DOMAIN-CONTAINING PROTEIN"/>
    <property type="match status" value="1"/>
</dbReference>
<proteinExistence type="predicted"/>
<name>A0A2G9H1W2_9LAMI</name>
<evidence type="ECO:0000313" key="3">
    <source>
        <dbReference type="EMBL" id="PIN11514.1"/>
    </source>
</evidence>
<feature type="compositionally biased region" description="Basic and acidic residues" evidence="1">
    <location>
        <begin position="76"/>
        <end position="86"/>
    </location>
</feature>